<evidence type="ECO:0000313" key="5">
    <source>
        <dbReference type="EMBL" id="HIU91555.1"/>
    </source>
</evidence>
<dbReference type="InterPro" id="IPR011990">
    <property type="entry name" value="TPR-like_helical_dom_sf"/>
</dbReference>
<dbReference type="InterPro" id="IPR019734">
    <property type="entry name" value="TPR_rpt"/>
</dbReference>
<feature type="repeat" description="TPR" evidence="3">
    <location>
        <begin position="62"/>
        <end position="95"/>
    </location>
</feature>
<proteinExistence type="predicted"/>
<dbReference type="SMART" id="SM00028">
    <property type="entry name" value="TPR"/>
    <property type="match status" value="1"/>
</dbReference>
<evidence type="ECO:0000256" key="4">
    <source>
        <dbReference type="SAM" id="SignalP"/>
    </source>
</evidence>
<evidence type="ECO:0000256" key="1">
    <source>
        <dbReference type="ARBA" id="ARBA00022737"/>
    </source>
</evidence>
<evidence type="ECO:0000256" key="3">
    <source>
        <dbReference type="PROSITE-ProRule" id="PRU00339"/>
    </source>
</evidence>
<evidence type="ECO:0000313" key="6">
    <source>
        <dbReference type="Proteomes" id="UP000886748"/>
    </source>
</evidence>
<keyword evidence="2 3" id="KW-0802">TPR repeat</keyword>
<dbReference type="SUPFAM" id="SSF48452">
    <property type="entry name" value="TPR-like"/>
    <property type="match status" value="1"/>
</dbReference>
<keyword evidence="1" id="KW-0677">Repeat</keyword>
<dbReference type="InterPro" id="IPR013105">
    <property type="entry name" value="TPR_2"/>
</dbReference>
<name>A0A9D1SQE7_9CLOT</name>
<gene>
    <name evidence="5" type="ORF">IAD26_00325</name>
</gene>
<dbReference type="AlphaFoldDB" id="A0A9D1SQE7"/>
<protein>
    <submittedName>
        <fullName evidence="5">Tetratricopeptide repeat protein</fullName>
    </submittedName>
</protein>
<dbReference type="PROSITE" id="PS50005">
    <property type="entry name" value="TPR"/>
    <property type="match status" value="1"/>
</dbReference>
<feature type="signal peptide" evidence="4">
    <location>
        <begin position="1"/>
        <end position="23"/>
    </location>
</feature>
<reference evidence="5" key="1">
    <citation type="submission" date="2020-10" db="EMBL/GenBank/DDBJ databases">
        <authorList>
            <person name="Gilroy R."/>
        </authorList>
    </citation>
    <scope>NUCLEOTIDE SEQUENCE</scope>
    <source>
        <strain evidence="5">CHK154-7741</strain>
    </source>
</reference>
<feature type="chain" id="PRO_5038713228" evidence="4">
    <location>
        <begin position="24"/>
        <end position="249"/>
    </location>
</feature>
<dbReference type="Proteomes" id="UP000886748">
    <property type="component" value="Unassembled WGS sequence"/>
</dbReference>
<dbReference type="Pfam" id="PF07719">
    <property type="entry name" value="TPR_2"/>
    <property type="match status" value="1"/>
</dbReference>
<keyword evidence="4" id="KW-0732">Signal</keyword>
<dbReference type="EMBL" id="DVOD01000004">
    <property type="protein sequence ID" value="HIU91555.1"/>
    <property type="molecule type" value="Genomic_DNA"/>
</dbReference>
<evidence type="ECO:0000256" key="2">
    <source>
        <dbReference type="ARBA" id="ARBA00022803"/>
    </source>
</evidence>
<reference evidence="5" key="2">
    <citation type="journal article" date="2021" name="PeerJ">
        <title>Extensive microbial diversity within the chicken gut microbiome revealed by metagenomics and culture.</title>
        <authorList>
            <person name="Gilroy R."/>
            <person name="Ravi A."/>
            <person name="Getino M."/>
            <person name="Pursley I."/>
            <person name="Horton D.L."/>
            <person name="Alikhan N.F."/>
            <person name="Baker D."/>
            <person name="Gharbi K."/>
            <person name="Hall N."/>
            <person name="Watson M."/>
            <person name="Adriaenssens E.M."/>
            <person name="Foster-Nyarko E."/>
            <person name="Jarju S."/>
            <person name="Secka A."/>
            <person name="Antonio M."/>
            <person name="Oren A."/>
            <person name="Chaudhuri R.R."/>
            <person name="La Ragione R."/>
            <person name="Hildebrand F."/>
            <person name="Pallen M.J."/>
        </authorList>
    </citation>
    <scope>NUCLEOTIDE SEQUENCE</scope>
    <source>
        <strain evidence="5">CHK154-7741</strain>
    </source>
</reference>
<organism evidence="5 6">
    <name type="scientific">Candidatus Limenecus avicola</name>
    <dbReference type="NCBI Taxonomy" id="2840847"/>
    <lineage>
        <taxon>Bacteria</taxon>
        <taxon>Bacillati</taxon>
        <taxon>Bacillota</taxon>
        <taxon>Clostridia</taxon>
        <taxon>Eubacteriales</taxon>
        <taxon>Clostridiaceae</taxon>
        <taxon>Clostridiaceae incertae sedis</taxon>
        <taxon>Candidatus Limenecus</taxon>
    </lineage>
</organism>
<comment type="caution">
    <text evidence="5">The sequence shown here is derived from an EMBL/GenBank/DDBJ whole genome shotgun (WGS) entry which is preliminary data.</text>
</comment>
<dbReference type="Gene3D" id="1.25.40.10">
    <property type="entry name" value="Tetratricopeptide repeat domain"/>
    <property type="match status" value="1"/>
</dbReference>
<accession>A0A9D1SQE7</accession>
<sequence length="249" mass="27902">MNLKKFVLGLTILGLMTAQTACMADNVPDSVIRTLVGKYKAQNYTGCAQMSEDIIKKNPSNIYAHYYKGLAYMQLGKTEQATEAFEKVEMLNSNPTLVKYAQRGIACLQNPEDCAKYGQTNSELDKFIKSNKFYDKSVQSEVNKKKLDRIKENINEELGPNKKSEMPTNDEIAQAVKTLAKLGINPMAGMNANYANPEMMEMNMLLGNNTQTNNGMNMLPMLLMNQNGVQKMSPELIQTMMMSQMAPTY</sequence>